<reference evidence="3 4" key="1">
    <citation type="journal article" date="2017" name="PLoS Biol.">
        <title>The sea cucumber genome provides insights into morphological evolution and visceral regeneration.</title>
        <authorList>
            <person name="Zhang X."/>
            <person name="Sun L."/>
            <person name="Yuan J."/>
            <person name="Sun Y."/>
            <person name="Gao Y."/>
            <person name="Zhang L."/>
            <person name="Li S."/>
            <person name="Dai H."/>
            <person name="Hamel J.F."/>
            <person name="Liu C."/>
            <person name="Yu Y."/>
            <person name="Liu S."/>
            <person name="Lin W."/>
            <person name="Guo K."/>
            <person name="Jin S."/>
            <person name="Xu P."/>
            <person name="Storey K.B."/>
            <person name="Huan P."/>
            <person name="Zhang T."/>
            <person name="Zhou Y."/>
            <person name="Zhang J."/>
            <person name="Lin C."/>
            <person name="Li X."/>
            <person name="Xing L."/>
            <person name="Huo D."/>
            <person name="Sun M."/>
            <person name="Wang L."/>
            <person name="Mercier A."/>
            <person name="Li F."/>
            <person name="Yang H."/>
            <person name="Xiang J."/>
        </authorList>
    </citation>
    <scope>NUCLEOTIDE SEQUENCE [LARGE SCALE GENOMIC DNA]</scope>
    <source>
        <strain evidence="3">Shaxun</strain>
        <tissue evidence="3">Muscle</tissue>
    </source>
</reference>
<dbReference type="EMBL" id="MRZV01001916">
    <property type="protein sequence ID" value="PIK35376.1"/>
    <property type="molecule type" value="Genomic_DNA"/>
</dbReference>
<keyword evidence="1" id="KW-0812">Transmembrane</keyword>
<feature type="domain" description="Immunoglobulin" evidence="2">
    <location>
        <begin position="21"/>
        <end position="115"/>
    </location>
</feature>
<dbReference type="SUPFAM" id="SSF48726">
    <property type="entry name" value="Immunoglobulin"/>
    <property type="match status" value="2"/>
</dbReference>
<keyword evidence="4" id="KW-1185">Reference proteome</keyword>
<dbReference type="Gene3D" id="2.60.40.10">
    <property type="entry name" value="Immunoglobulins"/>
    <property type="match status" value="2"/>
</dbReference>
<organism evidence="3 4">
    <name type="scientific">Stichopus japonicus</name>
    <name type="common">Sea cucumber</name>
    <dbReference type="NCBI Taxonomy" id="307972"/>
    <lineage>
        <taxon>Eukaryota</taxon>
        <taxon>Metazoa</taxon>
        <taxon>Echinodermata</taxon>
        <taxon>Eleutherozoa</taxon>
        <taxon>Echinozoa</taxon>
        <taxon>Holothuroidea</taxon>
        <taxon>Aspidochirotacea</taxon>
        <taxon>Aspidochirotida</taxon>
        <taxon>Stichopodidae</taxon>
        <taxon>Apostichopus</taxon>
    </lineage>
</organism>
<evidence type="ECO:0000256" key="1">
    <source>
        <dbReference type="SAM" id="Phobius"/>
    </source>
</evidence>
<dbReference type="InterPro" id="IPR036179">
    <property type="entry name" value="Ig-like_dom_sf"/>
</dbReference>
<comment type="caution">
    <text evidence="3">The sequence shown here is derived from an EMBL/GenBank/DDBJ whole genome shotgun (WGS) entry which is preliminary data.</text>
</comment>
<dbReference type="Proteomes" id="UP000230750">
    <property type="component" value="Unassembled WGS sequence"/>
</dbReference>
<feature type="domain" description="Immunoglobulin" evidence="2">
    <location>
        <begin position="221"/>
        <end position="315"/>
    </location>
</feature>
<feature type="transmembrane region" description="Helical" evidence="1">
    <location>
        <begin position="195"/>
        <end position="217"/>
    </location>
</feature>
<feature type="domain" description="Immunoglobulin" evidence="2">
    <location>
        <begin position="120"/>
        <end position="210"/>
    </location>
</feature>
<evidence type="ECO:0000259" key="2">
    <source>
        <dbReference type="SMART" id="SM00409"/>
    </source>
</evidence>
<keyword evidence="1" id="KW-0472">Membrane</keyword>
<accession>A0A2G8JI05</accession>
<keyword evidence="1" id="KW-1133">Transmembrane helix</keyword>
<protein>
    <recommendedName>
        <fullName evidence="2">Immunoglobulin domain-containing protein</fullName>
    </recommendedName>
</protein>
<dbReference type="InterPro" id="IPR013783">
    <property type="entry name" value="Ig-like_fold"/>
</dbReference>
<dbReference type="SMART" id="SM00409">
    <property type="entry name" value="IG"/>
    <property type="match status" value="3"/>
</dbReference>
<proteinExistence type="predicted"/>
<gene>
    <name evidence="3" type="ORF">BSL78_27797</name>
</gene>
<evidence type="ECO:0000313" key="4">
    <source>
        <dbReference type="Proteomes" id="UP000230750"/>
    </source>
</evidence>
<sequence length="338" mass="38955">MPSDERKINRSNLRAINDMCSNHVNDYYGEEAIIDCCFQSDYGVYWYKETDEEPFIRLESGVKSGRGYDSNEYDVLQNGSLVIKNVQLKHEREYKVISLDSELRDQIFRVTFSVVENYCPSQVSGLYGEEGMISCYFRPNFQTIIWFDETSTRDPLIRLEHSTKSGRGYDSGKYDVLQNGSLVIKTIEFRNEQEYITVAVIFGFTNITEFSIVFFVIEHCPTQQSGFSGEKGNIICHFKPNFNKVSWYLEQDKPLIQLEGSNISGPGYENEKYSVTQNGSLVIRRVTEENEAHYRVILIDANNISTAHRVEFKLETGCWGSQYGYCGKKGIIKLRARL</sequence>
<evidence type="ECO:0000313" key="3">
    <source>
        <dbReference type="EMBL" id="PIK35376.1"/>
    </source>
</evidence>
<dbReference type="InterPro" id="IPR003599">
    <property type="entry name" value="Ig_sub"/>
</dbReference>
<name>A0A2G8JI05_STIJA</name>
<dbReference type="AlphaFoldDB" id="A0A2G8JI05"/>